<feature type="region of interest" description="Disordered" evidence="5">
    <location>
        <begin position="496"/>
        <end position="582"/>
    </location>
</feature>
<evidence type="ECO:0000313" key="10">
    <source>
        <dbReference type="Proteomes" id="UP000775872"/>
    </source>
</evidence>
<evidence type="ECO:0000313" key="9">
    <source>
        <dbReference type="EMBL" id="CAH0056638.1"/>
    </source>
</evidence>
<evidence type="ECO:0000256" key="7">
    <source>
        <dbReference type="SAM" id="SignalP"/>
    </source>
</evidence>
<name>A0A9N9ZJV5_9HYPO</name>
<evidence type="ECO:0000256" key="4">
    <source>
        <dbReference type="ARBA" id="ARBA00023136"/>
    </source>
</evidence>
<dbReference type="InterPro" id="IPR033121">
    <property type="entry name" value="PEPTIDASE_A1"/>
</dbReference>
<feature type="compositionally biased region" description="Low complexity" evidence="5">
    <location>
        <begin position="534"/>
        <end position="550"/>
    </location>
</feature>
<proteinExistence type="predicted"/>
<keyword evidence="3 6" id="KW-1133">Transmembrane helix</keyword>
<evidence type="ECO:0000256" key="5">
    <source>
        <dbReference type="SAM" id="MobiDB-lite"/>
    </source>
</evidence>
<dbReference type="InterPro" id="IPR051694">
    <property type="entry name" value="Immunoregulatory_rcpt-like"/>
</dbReference>
<dbReference type="GO" id="GO:0016020">
    <property type="term" value="C:membrane"/>
    <property type="evidence" value="ECO:0007669"/>
    <property type="project" value="UniProtKB-SubCell"/>
</dbReference>
<feature type="compositionally biased region" description="Polar residues" evidence="5">
    <location>
        <begin position="496"/>
        <end position="514"/>
    </location>
</feature>
<dbReference type="Proteomes" id="UP000775872">
    <property type="component" value="Unassembled WGS sequence"/>
</dbReference>
<dbReference type="SUPFAM" id="SSF50630">
    <property type="entry name" value="Acid proteases"/>
    <property type="match status" value="1"/>
</dbReference>
<dbReference type="AlphaFoldDB" id="A0A9N9ZJV5"/>
<feature type="transmembrane region" description="Helical" evidence="6">
    <location>
        <begin position="468"/>
        <end position="489"/>
    </location>
</feature>
<evidence type="ECO:0000256" key="2">
    <source>
        <dbReference type="ARBA" id="ARBA00022692"/>
    </source>
</evidence>
<evidence type="ECO:0000256" key="3">
    <source>
        <dbReference type="ARBA" id="ARBA00022989"/>
    </source>
</evidence>
<feature type="compositionally biased region" description="Basic and acidic residues" evidence="5">
    <location>
        <begin position="573"/>
        <end position="582"/>
    </location>
</feature>
<protein>
    <recommendedName>
        <fullName evidence="8">Peptidase A1 domain-containing protein</fullName>
    </recommendedName>
</protein>
<dbReference type="PROSITE" id="PS51767">
    <property type="entry name" value="PEPTIDASE_A1"/>
    <property type="match status" value="1"/>
</dbReference>
<keyword evidence="7" id="KW-0732">Signal</keyword>
<feature type="region of interest" description="Disordered" evidence="5">
    <location>
        <begin position="438"/>
        <end position="458"/>
    </location>
</feature>
<accession>A0A9N9ZJV5</accession>
<dbReference type="Pfam" id="PF00026">
    <property type="entry name" value="Asp"/>
    <property type="match status" value="1"/>
</dbReference>
<dbReference type="InterPro" id="IPR021109">
    <property type="entry name" value="Peptidase_aspartic_dom_sf"/>
</dbReference>
<feature type="compositionally biased region" description="Low complexity" evidence="5">
    <location>
        <begin position="446"/>
        <end position="457"/>
    </location>
</feature>
<sequence length="582" mass="62925">MSLALSLTVSTFILAALADTSPKEVLWSNKTFGPDGPWRAVKTNIGGKEISLFPGTNWETWLIEDDYCGDGTCYASEAGTHNRNTSGKTGNISFSSDFAYFQLGMNVGGGDSMRYVDDIEINGVTVTNASLALIKSPTSKVRYPGMTAPFFAGCLSVGSRGGAYQYFSSSIKGDGQVKTSMPPGFLWDQGYTPSNSFGLHIGSVEPDLAGSLWYGGYDRNRVVGDAITNERDFKDAVTTLQDIGIDVINGKSPFDFNSTKPGLLAQGNSSMPNEFKVMIDGCSPYLTLPKTTCDNIASYLPVTFNQTLGLYLWNTSSEKYKKIIPSATALSFSFTSSGNSNPIKIRVPFMHLNLTLTAPLVDTPTQYFPCHVNEGGEYVLGRAFLQDAFLGGNWDSDVNKWWLAQAPGPNIPYTPNVLQIATTDTTIRKGDTSWEDSWKGVWTEADTTNGDSTTSDDNGGGLSTGAKAGIGAGVGVVGCLLLLGAVYFWKRRQESQNQGQDEGQIEDQSNSQPYPQYYDPPKIQELQSPPLYDSNMSSSWQSPSPSQATSELLGSRPAPPELTGSEPPPSELHTSERIHEMA</sequence>
<comment type="caution">
    <text evidence="9">The sequence shown here is derived from an EMBL/GenBank/DDBJ whole genome shotgun (WGS) entry which is preliminary data.</text>
</comment>
<dbReference type="GO" id="GO:0071944">
    <property type="term" value="C:cell periphery"/>
    <property type="evidence" value="ECO:0007669"/>
    <property type="project" value="UniProtKB-ARBA"/>
</dbReference>
<keyword evidence="10" id="KW-1185">Reference proteome</keyword>
<dbReference type="PANTHER" id="PTHR15549">
    <property type="entry name" value="PAIRED IMMUNOGLOBULIN-LIKE TYPE 2 RECEPTOR"/>
    <property type="match status" value="1"/>
</dbReference>
<evidence type="ECO:0000256" key="1">
    <source>
        <dbReference type="ARBA" id="ARBA00004167"/>
    </source>
</evidence>
<feature type="chain" id="PRO_5040182441" description="Peptidase A1 domain-containing protein" evidence="7">
    <location>
        <begin position="19"/>
        <end position="582"/>
    </location>
</feature>
<reference evidence="9" key="1">
    <citation type="submission" date="2021-10" db="EMBL/GenBank/DDBJ databases">
        <authorList>
            <person name="Piombo E."/>
        </authorList>
    </citation>
    <scope>NUCLEOTIDE SEQUENCE</scope>
</reference>
<dbReference type="Gene3D" id="2.40.70.10">
    <property type="entry name" value="Acid Proteases"/>
    <property type="match status" value="1"/>
</dbReference>
<evidence type="ECO:0000256" key="6">
    <source>
        <dbReference type="SAM" id="Phobius"/>
    </source>
</evidence>
<evidence type="ECO:0000259" key="8">
    <source>
        <dbReference type="PROSITE" id="PS51767"/>
    </source>
</evidence>
<keyword evidence="2 6" id="KW-0812">Transmembrane</keyword>
<comment type="subcellular location">
    <subcellularLocation>
        <location evidence="1">Membrane</location>
        <topology evidence="1">Single-pass membrane protein</topology>
    </subcellularLocation>
</comment>
<dbReference type="EMBL" id="CABFOC020000063">
    <property type="protein sequence ID" value="CAH0056638.1"/>
    <property type="molecule type" value="Genomic_DNA"/>
</dbReference>
<feature type="domain" description="Peptidase A1" evidence="8">
    <location>
        <begin position="13"/>
        <end position="404"/>
    </location>
</feature>
<gene>
    <name evidence="9" type="ORF">CSOL1703_00006583</name>
</gene>
<feature type="signal peptide" evidence="7">
    <location>
        <begin position="1"/>
        <end position="18"/>
    </location>
</feature>
<organism evidence="9 10">
    <name type="scientific">Clonostachys solani</name>
    <dbReference type="NCBI Taxonomy" id="160281"/>
    <lineage>
        <taxon>Eukaryota</taxon>
        <taxon>Fungi</taxon>
        <taxon>Dikarya</taxon>
        <taxon>Ascomycota</taxon>
        <taxon>Pezizomycotina</taxon>
        <taxon>Sordariomycetes</taxon>
        <taxon>Hypocreomycetidae</taxon>
        <taxon>Hypocreales</taxon>
        <taxon>Bionectriaceae</taxon>
        <taxon>Clonostachys</taxon>
    </lineage>
</organism>
<dbReference type="OrthoDB" id="4074350at2759"/>
<keyword evidence="4 6" id="KW-0472">Membrane</keyword>